<keyword evidence="5 7" id="KW-1133">Transmembrane helix</keyword>
<keyword evidence="4 7" id="KW-0812">Transmembrane</keyword>
<dbReference type="GO" id="GO:0016740">
    <property type="term" value="F:transferase activity"/>
    <property type="evidence" value="ECO:0007669"/>
    <property type="project" value="UniProtKB-KW"/>
</dbReference>
<dbReference type="InterPro" id="IPR058130">
    <property type="entry name" value="PEA_transf_C"/>
</dbReference>
<feature type="domain" description="Sulfatase N-terminal" evidence="8">
    <location>
        <begin position="138"/>
        <end position="418"/>
    </location>
</feature>
<dbReference type="Proteomes" id="UP000746690">
    <property type="component" value="Unassembled WGS sequence"/>
</dbReference>
<proteinExistence type="predicted"/>
<evidence type="ECO:0000256" key="4">
    <source>
        <dbReference type="ARBA" id="ARBA00022692"/>
    </source>
</evidence>
<accession>A0ABX1S097</accession>
<dbReference type="PANTHER" id="PTHR30443:SF2">
    <property type="entry name" value="PHOSPHOETHANOLAMINE TRANSFERASE EPTC"/>
    <property type="match status" value="1"/>
</dbReference>
<gene>
    <name evidence="9" type="ORF">HHX25_10890</name>
</gene>
<dbReference type="CDD" id="cd16017">
    <property type="entry name" value="LptA"/>
    <property type="match status" value="1"/>
</dbReference>
<comment type="caution">
    <text evidence="9">The sequence shown here is derived from an EMBL/GenBank/DDBJ whole genome shotgun (WGS) entry which is preliminary data.</text>
</comment>
<dbReference type="PANTHER" id="PTHR30443">
    <property type="entry name" value="INNER MEMBRANE PROTEIN"/>
    <property type="match status" value="1"/>
</dbReference>
<dbReference type="InterPro" id="IPR017850">
    <property type="entry name" value="Alkaline_phosphatase_core_sf"/>
</dbReference>
<protein>
    <submittedName>
        <fullName evidence="9">Phosphoethanolamine transferase</fullName>
    </submittedName>
</protein>
<keyword evidence="2" id="KW-1003">Cell membrane</keyword>
<dbReference type="RefSeq" id="WP_169673056.1">
    <property type="nucleotide sequence ID" value="NZ_JABBHF010000005.1"/>
</dbReference>
<evidence type="ECO:0000256" key="2">
    <source>
        <dbReference type="ARBA" id="ARBA00022475"/>
    </source>
</evidence>
<feature type="transmembrane region" description="Helical" evidence="7">
    <location>
        <begin position="32"/>
        <end position="51"/>
    </location>
</feature>
<comment type="subcellular location">
    <subcellularLocation>
        <location evidence="1">Cell membrane</location>
        <topology evidence="1">Multi-pass membrane protein</topology>
    </subcellularLocation>
</comment>
<dbReference type="InterPro" id="IPR040423">
    <property type="entry name" value="PEA_transferase"/>
</dbReference>
<reference evidence="9 10" key="1">
    <citation type="submission" date="2020-04" db="EMBL/GenBank/DDBJ databases">
        <title>A Flavivirga sp. nov.</title>
        <authorList>
            <person name="Sun X."/>
        </authorList>
    </citation>
    <scope>NUCLEOTIDE SEQUENCE [LARGE SCALE GENOMIC DNA]</scope>
    <source>
        <strain evidence="9 10">Y03</strain>
    </source>
</reference>
<keyword evidence="6 7" id="KW-0472">Membrane</keyword>
<evidence type="ECO:0000313" key="10">
    <source>
        <dbReference type="Proteomes" id="UP000746690"/>
    </source>
</evidence>
<name>A0ABX1S097_9FLAO</name>
<organism evidence="9 10">
    <name type="scientific">Flavivirga algicola</name>
    <dbReference type="NCBI Taxonomy" id="2729136"/>
    <lineage>
        <taxon>Bacteria</taxon>
        <taxon>Pseudomonadati</taxon>
        <taxon>Bacteroidota</taxon>
        <taxon>Flavobacteriia</taxon>
        <taxon>Flavobacteriales</taxon>
        <taxon>Flavobacteriaceae</taxon>
        <taxon>Flavivirga</taxon>
    </lineage>
</organism>
<evidence type="ECO:0000256" key="5">
    <source>
        <dbReference type="ARBA" id="ARBA00022989"/>
    </source>
</evidence>
<dbReference type="SUPFAM" id="SSF53649">
    <property type="entry name" value="Alkaline phosphatase-like"/>
    <property type="match status" value="1"/>
</dbReference>
<dbReference type="InterPro" id="IPR000917">
    <property type="entry name" value="Sulfatase_N"/>
</dbReference>
<dbReference type="Gene3D" id="3.40.720.10">
    <property type="entry name" value="Alkaline Phosphatase, subunit A"/>
    <property type="match status" value="1"/>
</dbReference>
<keyword evidence="10" id="KW-1185">Reference proteome</keyword>
<sequence>MYLNFKIHFGPSSFFVLINTNPDELSEFSNEFIGARELVVTLLFFIPLLRLNSITSAILNVTYKFKFVTYKFLKLGACTLLFLTVFKFTRIIDHNLPYLICRSFILNHKDKKFVEDFNSQIETNNNSFKNKNNNLNNTFVVVIGESVTSSHMQLYGYYRNTTPFFQKIKDSLSIYEDVISPNTSTFHSLSKALTLGNYEDPKKVLALPITTLFNKSGFKTFWISNHSPAFNPGSALARVSGQAQLKFFNSKAVVMGNLKHDGELLDKVDEALKDDFSHKIIFLHLIGAHFSYENRYPEEFNVFSDKPKTKFKDEMAYQKINQYDNAVRYSDFILNKVLQKLKTEKANSYLMYFSDHGEEVFQDEDFYGHLEDKPTKNTFKIPFIMWYSNHFKYPKDYSYKKKRKYMTDDLWHSIVHISGLKNSFLDKRRSIFSSEFVNRKRLILEGENYETFFE</sequence>
<evidence type="ECO:0000313" key="9">
    <source>
        <dbReference type="EMBL" id="NMH88015.1"/>
    </source>
</evidence>
<evidence type="ECO:0000256" key="1">
    <source>
        <dbReference type="ARBA" id="ARBA00004651"/>
    </source>
</evidence>
<dbReference type="Pfam" id="PF00884">
    <property type="entry name" value="Sulfatase"/>
    <property type="match status" value="1"/>
</dbReference>
<evidence type="ECO:0000256" key="6">
    <source>
        <dbReference type="ARBA" id="ARBA00023136"/>
    </source>
</evidence>
<evidence type="ECO:0000256" key="7">
    <source>
        <dbReference type="SAM" id="Phobius"/>
    </source>
</evidence>
<keyword evidence="3 9" id="KW-0808">Transferase</keyword>
<evidence type="ECO:0000256" key="3">
    <source>
        <dbReference type="ARBA" id="ARBA00022679"/>
    </source>
</evidence>
<feature type="transmembrane region" description="Helical" evidence="7">
    <location>
        <begin position="72"/>
        <end position="92"/>
    </location>
</feature>
<dbReference type="EMBL" id="JABBHF010000005">
    <property type="protein sequence ID" value="NMH88015.1"/>
    <property type="molecule type" value="Genomic_DNA"/>
</dbReference>
<evidence type="ECO:0000259" key="8">
    <source>
        <dbReference type="Pfam" id="PF00884"/>
    </source>
</evidence>